<protein>
    <submittedName>
        <fullName evidence="1">Uncharacterized protein</fullName>
    </submittedName>
</protein>
<name>A0AAE0AX89_9ROSI</name>
<dbReference type="Proteomes" id="UP001281410">
    <property type="component" value="Unassembled WGS sequence"/>
</dbReference>
<organism evidence="1 2">
    <name type="scientific">Dipteronia sinensis</name>
    <dbReference type="NCBI Taxonomy" id="43782"/>
    <lineage>
        <taxon>Eukaryota</taxon>
        <taxon>Viridiplantae</taxon>
        <taxon>Streptophyta</taxon>
        <taxon>Embryophyta</taxon>
        <taxon>Tracheophyta</taxon>
        <taxon>Spermatophyta</taxon>
        <taxon>Magnoliopsida</taxon>
        <taxon>eudicotyledons</taxon>
        <taxon>Gunneridae</taxon>
        <taxon>Pentapetalae</taxon>
        <taxon>rosids</taxon>
        <taxon>malvids</taxon>
        <taxon>Sapindales</taxon>
        <taxon>Sapindaceae</taxon>
        <taxon>Hippocastanoideae</taxon>
        <taxon>Acereae</taxon>
        <taxon>Dipteronia</taxon>
    </lineage>
</organism>
<keyword evidence="2" id="KW-1185">Reference proteome</keyword>
<comment type="caution">
    <text evidence="1">The sequence shown here is derived from an EMBL/GenBank/DDBJ whole genome shotgun (WGS) entry which is preliminary data.</text>
</comment>
<proteinExistence type="predicted"/>
<dbReference type="AlphaFoldDB" id="A0AAE0AX89"/>
<dbReference type="EMBL" id="JANJYJ010000002">
    <property type="protein sequence ID" value="KAK3225558.1"/>
    <property type="molecule type" value="Genomic_DNA"/>
</dbReference>
<gene>
    <name evidence="1" type="ORF">Dsin_005420</name>
</gene>
<reference evidence="1" key="1">
    <citation type="journal article" date="2023" name="Plant J.">
        <title>Genome sequences and population genomics provide insights into the demographic history, inbreeding, and mutation load of two 'living fossil' tree species of Dipteronia.</title>
        <authorList>
            <person name="Feng Y."/>
            <person name="Comes H.P."/>
            <person name="Chen J."/>
            <person name="Zhu S."/>
            <person name="Lu R."/>
            <person name="Zhang X."/>
            <person name="Li P."/>
            <person name="Qiu J."/>
            <person name="Olsen K.M."/>
            <person name="Qiu Y."/>
        </authorList>
    </citation>
    <scope>NUCLEOTIDE SEQUENCE</scope>
    <source>
        <strain evidence="1">NBL</strain>
    </source>
</reference>
<feature type="non-terminal residue" evidence="1">
    <location>
        <position position="1"/>
    </location>
</feature>
<evidence type="ECO:0000313" key="2">
    <source>
        <dbReference type="Proteomes" id="UP001281410"/>
    </source>
</evidence>
<accession>A0AAE0AX89</accession>
<evidence type="ECO:0000313" key="1">
    <source>
        <dbReference type="EMBL" id="KAK3225558.1"/>
    </source>
</evidence>
<sequence>YGIGILQAIQNESRSLKKSLKDAVTENEFEKRLLADVIPLGDIGARENVSRIH</sequence>